<keyword evidence="12" id="KW-1185">Reference proteome</keyword>
<evidence type="ECO:0000256" key="5">
    <source>
        <dbReference type="ARBA" id="ARBA00022927"/>
    </source>
</evidence>
<dbReference type="Gene3D" id="1.20.5.3310">
    <property type="match status" value="1"/>
</dbReference>
<dbReference type="Proteomes" id="UP000199608">
    <property type="component" value="Unassembled WGS sequence"/>
</dbReference>
<dbReference type="AlphaFoldDB" id="A0A1H2J168"/>
<proteinExistence type="inferred from homology"/>
<evidence type="ECO:0000313" key="12">
    <source>
        <dbReference type="Proteomes" id="UP000199608"/>
    </source>
</evidence>
<evidence type="ECO:0000256" key="10">
    <source>
        <dbReference type="SAM" id="MobiDB-lite"/>
    </source>
</evidence>
<feature type="region of interest" description="Disordered" evidence="10">
    <location>
        <begin position="44"/>
        <end position="63"/>
    </location>
</feature>
<dbReference type="PANTHER" id="PTHR42982">
    <property type="entry name" value="SEC-INDEPENDENT PROTEIN TRANSLOCASE PROTEIN TATA"/>
    <property type="match status" value="1"/>
</dbReference>
<evidence type="ECO:0000256" key="6">
    <source>
        <dbReference type="ARBA" id="ARBA00022989"/>
    </source>
</evidence>
<comment type="subcellular location">
    <subcellularLocation>
        <location evidence="1 9">Cell membrane</location>
        <topology evidence="1 9">Single-pass membrane protein</topology>
    </subcellularLocation>
</comment>
<evidence type="ECO:0000256" key="1">
    <source>
        <dbReference type="ARBA" id="ARBA00004162"/>
    </source>
</evidence>
<comment type="function">
    <text evidence="9">Part of the twin-arginine translocation (Tat) system that transports large folded proteins containing a characteristic twin-arginine motif in their signal peptide across membranes. TatA could form the protein-conducting channel of the Tat system.</text>
</comment>
<evidence type="ECO:0000256" key="9">
    <source>
        <dbReference type="HAMAP-Rule" id="MF_00236"/>
    </source>
</evidence>
<comment type="subunit">
    <text evidence="9">Forms a complex with TatC.</text>
</comment>
<protein>
    <recommendedName>
        <fullName evidence="9">Sec-independent protein translocase protein TatA</fullName>
    </recommendedName>
</protein>
<keyword evidence="8 9" id="KW-0472">Membrane</keyword>
<feature type="transmembrane region" description="Helical" evidence="9">
    <location>
        <begin position="6"/>
        <end position="26"/>
    </location>
</feature>
<dbReference type="RefSeq" id="WP_014959618.1">
    <property type="nucleotide sequence ID" value="NZ_FNLL01000010.1"/>
</dbReference>
<dbReference type="InterPro" id="IPR006312">
    <property type="entry name" value="TatA/E"/>
</dbReference>
<reference evidence="12" key="1">
    <citation type="submission" date="2016-10" db="EMBL/GenBank/DDBJ databases">
        <authorList>
            <person name="Varghese N."/>
            <person name="Submissions S."/>
        </authorList>
    </citation>
    <scope>NUCLEOTIDE SEQUENCE [LARGE SCALE GENOMIC DNA]</scope>
    <source>
        <strain evidence="12">DSM 3384</strain>
    </source>
</reference>
<keyword evidence="4 9" id="KW-0812">Transmembrane</keyword>
<dbReference type="Pfam" id="PF02416">
    <property type="entry name" value="TatA_B_E"/>
    <property type="match status" value="1"/>
</dbReference>
<gene>
    <name evidence="9" type="primary">tatA</name>
    <name evidence="11" type="ORF">SAMN04487931_11084</name>
</gene>
<comment type="similarity">
    <text evidence="9">Belongs to the TatA/E family.</text>
</comment>
<dbReference type="PANTHER" id="PTHR42982:SF1">
    <property type="entry name" value="SEC-INDEPENDENT PROTEIN TRANSLOCASE PROTEIN TATA"/>
    <property type="match status" value="1"/>
</dbReference>
<keyword evidence="2 9" id="KW-0813">Transport</keyword>
<keyword evidence="5 9" id="KW-0653">Protein transport</keyword>
<organism evidence="11 12">
    <name type="scientific">Desulfobacula phenolica</name>
    <dbReference type="NCBI Taxonomy" id="90732"/>
    <lineage>
        <taxon>Bacteria</taxon>
        <taxon>Pseudomonadati</taxon>
        <taxon>Thermodesulfobacteriota</taxon>
        <taxon>Desulfobacteria</taxon>
        <taxon>Desulfobacterales</taxon>
        <taxon>Desulfobacteraceae</taxon>
        <taxon>Desulfobacula</taxon>
    </lineage>
</organism>
<name>A0A1H2J168_9BACT</name>
<dbReference type="HAMAP" id="MF_00236">
    <property type="entry name" value="TatA_E"/>
    <property type="match status" value="1"/>
</dbReference>
<feature type="compositionally biased region" description="Acidic residues" evidence="10">
    <location>
        <begin position="52"/>
        <end position="63"/>
    </location>
</feature>
<dbReference type="GO" id="GO:0033281">
    <property type="term" value="C:TAT protein transport complex"/>
    <property type="evidence" value="ECO:0007669"/>
    <property type="project" value="UniProtKB-UniRule"/>
</dbReference>
<dbReference type="NCBIfam" id="TIGR01411">
    <property type="entry name" value="tatAE"/>
    <property type="match status" value="1"/>
</dbReference>
<evidence type="ECO:0000256" key="7">
    <source>
        <dbReference type="ARBA" id="ARBA00023010"/>
    </source>
</evidence>
<evidence type="ECO:0000256" key="2">
    <source>
        <dbReference type="ARBA" id="ARBA00022448"/>
    </source>
</evidence>
<sequence>MIGGIGMPELIIILVIILIIFGAGKLPEIGAGLGKGIKNFKKATREPKIEDKEEDEPEKIEKD</sequence>
<accession>A0A1H2J168</accession>
<keyword evidence="7 9" id="KW-0811">Translocation</keyword>
<evidence type="ECO:0000256" key="3">
    <source>
        <dbReference type="ARBA" id="ARBA00022475"/>
    </source>
</evidence>
<dbReference type="GO" id="GO:0043953">
    <property type="term" value="P:protein transport by the Tat complex"/>
    <property type="evidence" value="ECO:0007669"/>
    <property type="project" value="UniProtKB-UniRule"/>
</dbReference>
<dbReference type="EMBL" id="FNLL01000010">
    <property type="protein sequence ID" value="SDU50194.1"/>
    <property type="molecule type" value="Genomic_DNA"/>
</dbReference>
<evidence type="ECO:0000313" key="11">
    <source>
        <dbReference type="EMBL" id="SDU50194.1"/>
    </source>
</evidence>
<dbReference type="NCBIfam" id="NF011430">
    <property type="entry name" value="PRK14861.1"/>
    <property type="match status" value="1"/>
</dbReference>
<evidence type="ECO:0000256" key="4">
    <source>
        <dbReference type="ARBA" id="ARBA00022692"/>
    </source>
</evidence>
<keyword evidence="6 9" id="KW-1133">Transmembrane helix</keyword>
<dbReference type="InterPro" id="IPR003369">
    <property type="entry name" value="TatA/B/E"/>
</dbReference>
<dbReference type="GO" id="GO:0008320">
    <property type="term" value="F:protein transmembrane transporter activity"/>
    <property type="evidence" value="ECO:0007669"/>
    <property type="project" value="UniProtKB-UniRule"/>
</dbReference>
<evidence type="ECO:0000256" key="8">
    <source>
        <dbReference type="ARBA" id="ARBA00023136"/>
    </source>
</evidence>
<keyword evidence="3 9" id="KW-1003">Cell membrane</keyword>